<proteinExistence type="predicted"/>
<dbReference type="EMBL" id="JBHSNB010000001">
    <property type="protein sequence ID" value="MFC5583746.1"/>
    <property type="molecule type" value="Genomic_DNA"/>
</dbReference>
<accession>A0ABW0T542</accession>
<organism evidence="2 3">
    <name type="scientific">Nitratireductor kimnyeongensis</name>
    <dbReference type="NCBI Taxonomy" id="430679"/>
    <lineage>
        <taxon>Bacteria</taxon>
        <taxon>Pseudomonadati</taxon>
        <taxon>Pseudomonadota</taxon>
        <taxon>Alphaproteobacteria</taxon>
        <taxon>Hyphomicrobiales</taxon>
        <taxon>Phyllobacteriaceae</taxon>
        <taxon>Nitratireductor</taxon>
    </lineage>
</organism>
<dbReference type="RefSeq" id="WP_223020394.1">
    <property type="nucleotide sequence ID" value="NZ_CP078143.1"/>
</dbReference>
<sequence length="230" mass="25360">MRIACLPQFAQIACLSAFCSLGALSTVSAEPERIVFAHKNWSDLRGVLNVFEAARAACLAQPVTKDLPKRLMPEGYQIVSSSLHALGFETGSETKAVVLSRTGDEARDFAEGAPPYVELTFATDAAPSGECRVAWRRKWDYSQEVGRIMDSMAVLFDSWFSYALKAVRVSRPDDGFTAQEEQYSLLSEWAVPCFGGKWCRVGALLELRRDEGVHLTITRSEEPVGSQDAN</sequence>
<evidence type="ECO:0000256" key="1">
    <source>
        <dbReference type="SAM" id="SignalP"/>
    </source>
</evidence>
<reference evidence="3" key="1">
    <citation type="journal article" date="2019" name="Int. J. Syst. Evol. Microbiol.">
        <title>The Global Catalogue of Microorganisms (GCM) 10K type strain sequencing project: providing services to taxonomists for standard genome sequencing and annotation.</title>
        <authorList>
            <consortium name="The Broad Institute Genomics Platform"/>
            <consortium name="The Broad Institute Genome Sequencing Center for Infectious Disease"/>
            <person name="Wu L."/>
            <person name="Ma J."/>
        </authorList>
    </citation>
    <scope>NUCLEOTIDE SEQUENCE [LARGE SCALE GENOMIC DNA]</scope>
    <source>
        <strain evidence="3">JCM 3366</strain>
    </source>
</reference>
<dbReference type="Proteomes" id="UP001596107">
    <property type="component" value="Unassembled WGS sequence"/>
</dbReference>
<protein>
    <submittedName>
        <fullName evidence="2">Uncharacterized protein</fullName>
    </submittedName>
</protein>
<feature type="signal peptide" evidence="1">
    <location>
        <begin position="1"/>
        <end position="29"/>
    </location>
</feature>
<name>A0ABW0T542_9HYPH</name>
<comment type="caution">
    <text evidence="2">The sequence shown here is derived from an EMBL/GenBank/DDBJ whole genome shotgun (WGS) entry which is preliminary data.</text>
</comment>
<feature type="chain" id="PRO_5046124866" evidence="1">
    <location>
        <begin position="30"/>
        <end position="230"/>
    </location>
</feature>
<gene>
    <name evidence="2" type="ORF">ACFPOD_01365</name>
</gene>
<keyword evidence="1" id="KW-0732">Signal</keyword>
<keyword evidence="3" id="KW-1185">Reference proteome</keyword>
<evidence type="ECO:0000313" key="2">
    <source>
        <dbReference type="EMBL" id="MFC5583746.1"/>
    </source>
</evidence>
<evidence type="ECO:0000313" key="3">
    <source>
        <dbReference type="Proteomes" id="UP001596107"/>
    </source>
</evidence>